<accession>A0A543JR18</accession>
<dbReference type="InterPro" id="IPR006357">
    <property type="entry name" value="HAD-SF_hydro_IIA"/>
</dbReference>
<dbReference type="Gene3D" id="3.40.50.1000">
    <property type="entry name" value="HAD superfamily/HAD-like"/>
    <property type="match status" value="2"/>
</dbReference>
<sequence>MTAVLADRFDGFIVDLDGVVHVGGHPLPGAVETLSALARDGKRIVYLTNDPRHARATVAARLTGWGLPTPPAAVVTSGWFAAAEVAAGGARVFVIGTDELRAETAEAGAVVLTADEAGVADRILVSGHDGFDYAELRAACRAGANGAELFATNRDATFPMPDGLWPGTGAVLAAVETALGRRATALGKPEPAIFRVAHELVGGGRVAVVGDRVQTDVEGGRRAGLPTVLVRPDPVPEGTGPRPDHVVPDLTGLLAPG</sequence>
<dbReference type="PANTHER" id="PTHR19288:SF46">
    <property type="entry name" value="HALOACID DEHALOGENASE-LIKE HYDROLASE DOMAIN-CONTAINING PROTEIN 2"/>
    <property type="match status" value="1"/>
</dbReference>
<dbReference type="SUPFAM" id="SSF56784">
    <property type="entry name" value="HAD-like"/>
    <property type="match status" value="1"/>
</dbReference>
<dbReference type="AlphaFoldDB" id="A0A543JR18"/>
<protein>
    <submittedName>
        <fullName evidence="1">HAD superfamily hydrolase (TIGR01459 family)</fullName>
    </submittedName>
</protein>
<dbReference type="NCBIfam" id="TIGR01460">
    <property type="entry name" value="HAD-SF-IIA"/>
    <property type="match status" value="1"/>
</dbReference>
<dbReference type="Pfam" id="PF13242">
    <property type="entry name" value="Hydrolase_like"/>
    <property type="match status" value="1"/>
</dbReference>
<dbReference type="RefSeq" id="WP_170232320.1">
    <property type="nucleotide sequence ID" value="NZ_VFPP01000001.1"/>
</dbReference>
<dbReference type="Proteomes" id="UP000316628">
    <property type="component" value="Unassembled WGS sequence"/>
</dbReference>
<name>A0A543JR18_9PSEU</name>
<comment type="caution">
    <text evidence="1">The sequence shown here is derived from an EMBL/GenBank/DDBJ whole genome shotgun (WGS) entry which is preliminary data.</text>
</comment>
<evidence type="ECO:0000313" key="1">
    <source>
        <dbReference type="EMBL" id="TQM85214.1"/>
    </source>
</evidence>
<evidence type="ECO:0000313" key="2">
    <source>
        <dbReference type="Proteomes" id="UP000316628"/>
    </source>
</evidence>
<dbReference type="InterPro" id="IPR023214">
    <property type="entry name" value="HAD_sf"/>
</dbReference>
<dbReference type="InterPro" id="IPR036412">
    <property type="entry name" value="HAD-like_sf"/>
</dbReference>
<dbReference type="EMBL" id="VFPP01000001">
    <property type="protein sequence ID" value="TQM85214.1"/>
    <property type="molecule type" value="Genomic_DNA"/>
</dbReference>
<dbReference type="GO" id="GO:0016791">
    <property type="term" value="F:phosphatase activity"/>
    <property type="evidence" value="ECO:0007669"/>
    <property type="project" value="TreeGrafter"/>
</dbReference>
<keyword evidence="2" id="KW-1185">Reference proteome</keyword>
<gene>
    <name evidence="1" type="ORF">FHX81_7687</name>
</gene>
<dbReference type="Pfam" id="PF13344">
    <property type="entry name" value="Hydrolase_6"/>
    <property type="match status" value="1"/>
</dbReference>
<dbReference type="GO" id="GO:0005737">
    <property type="term" value="C:cytoplasm"/>
    <property type="evidence" value="ECO:0007669"/>
    <property type="project" value="TreeGrafter"/>
</dbReference>
<keyword evidence="1" id="KW-0378">Hydrolase</keyword>
<proteinExistence type="predicted"/>
<organism evidence="1 2">
    <name type="scientific">Saccharothrix saharensis</name>
    <dbReference type="NCBI Taxonomy" id="571190"/>
    <lineage>
        <taxon>Bacteria</taxon>
        <taxon>Bacillati</taxon>
        <taxon>Actinomycetota</taxon>
        <taxon>Actinomycetes</taxon>
        <taxon>Pseudonocardiales</taxon>
        <taxon>Pseudonocardiaceae</taxon>
        <taxon>Saccharothrix</taxon>
    </lineage>
</organism>
<reference evidence="1 2" key="1">
    <citation type="submission" date="2019-06" db="EMBL/GenBank/DDBJ databases">
        <title>Sequencing the genomes of 1000 actinobacteria strains.</title>
        <authorList>
            <person name="Klenk H.-P."/>
        </authorList>
    </citation>
    <scope>NUCLEOTIDE SEQUENCE [LARGE SCALE GENOMIC DNA]</scope>
    <source>
        <strain evidence="1 2">DSM 45456</strain>
    </source>
</reference>
<dbReference type="PANTHER" id="PTHR19288">
    <property type="entry name" value="4-NITROPHENYLPHOSPHATASE-RELATED"/>
    <property type="match status" value="1"/>
</dbReference>